<keyword evidence="6 8" id="KW-0931">ER-Golgi transport</keyword>
<evidence type="ECO:0000256" key="4">
    <source>
        <dbReference type="ARBA" id="ARBA00022448"/>
    </source>
</evidence>
<evidence type="ECO:0000256" key="3">
    <source>
        <dbReference type="ARBA" id="ARBA00006218"/>
    </source>
</evidence>
<name>A0A818UM92_9BILA</name>
<dbReference type="AlphaFoldDB" id="A0A818UM92"/>
<dbReference type="PANTHER" id="PTHR20902">
    <property type="entry name" value="41-2 PROTEIN ANTIGEN-RELATED"/>
    <property type="match status" value="1"/>
</dbReference>
<keyword evidence="5 8" id="KW-0256">Endoplasmic reticulum</keyword>
<comment type="similarity">
    <text evidence="3 8">Belongs to the TRAPP small subunits family. BET3 subfamily.</text>
</comment>
<dbReference type="GO" id="GO:1990072">
    <property type="term" value="C:TRAPPIII protein complex"/>
    <property type="evidence" value="ECO:0007669"/>
    <property type="project" value="TreeGrafter"/>
</dbReference>
<organism evidence="9 12">
    <name type="scientific">Rotaria sordida</name>
    <dbReference type="NCBI Taxonomy" id="392033"/>
    <lineage>
        <taxon>Eukaryota</taxon>
        <taxon>Metazoa</taxon>
        <taxon>Spiralia</taxon>
        <taxon>Gnathifera</taxon>
        <taxon>Rotifera</taxon>
        <taxon>Eurotatoria</taxon>
        <taxon>Bdelloidea</taxon>
        <taxon>Philodinida</taxon>
        <taxon>Philodinidae</taxon>
        <taxon>Rotaria</taxon>
    </lineage>
</organism>
<comment type="function">
    <text evidence="8">May play a role in vesicular transport from endoplasmic reticulum to Golgi.</text>
</comment>
<accession>A0A818UM92</accession>
<evidence type="ECO:0000256" key="6">
    <source>
        <dbReference type="ARBA" id="ARBA00022892"/>
    </source>
</evidence>
<dbReference type="SUPFAM" id="SSF111126">
    <property type="entry name" value="Ligand-binding domain in the NO signalling and Golgi transport"/>
    <property type="match status" value="1"/>
</dbReference>
<dbReference type="EMBL" id="CAJOBE010002228">
    <property type="protein sequence ID" value="CAF3808206.1"/>
    <property type="molecule type" value="Genomic_DNA"/>
</dbReference>
<evidence type="ECO:0000313" key="10">
    <source>
        <dbReference type="EMBL" id="CAF3808206.1"/>
    </source>
</evidence>
<dbReference type="Pfam" id="PF04051">
    <property type="entry name" value="TRAPP"/>
    <property type="match status" value="1"/>
</dbReference>
<comment type="subunit">
    <text evidence="8">Part of the multisubunit TRAPP (transport protein particle) complex.</text>
</comment>
<evidence type="ECO:0000256" key="1">
    <source>
        <dbReference type="ARBA" id="ARBA00004222"/>
    </source>
</evidence>
<gene>
    <name evidence="10" type="ORF">FNK824_LOCUS15408</name>
    <name evidence="11" type="ORF">JBS370_LOCUS34189</name>
    <name evidence="9" type="ORF">OTI717_LOCUS12508</name>
</gene>
<keyword evidence="7 8" id="KW-0333">Golgi apparatus</keyword>
<evidence type="ECO:0000313" key="9">
    <source>
        <dbReference type="EMBL" id="CAF3700636.1"/>
    </source>
</evidence>
<protein>
    <recommendedName>
        <fullName evidence="8">Trafficking protein particle complex subunit 5</fullName>
    </recommendedName>
</protein>
<dbReference type="GO" id="GO:0006888">
    <property type="term" value="P:endoplasmic reticulum to Golgi vesicle-mediated transport"/>
    <property type="evidence" value="ECO:0007669"/>
    <property type="project" value="TreeGrafter"/>
</dbReference>
<dbReference type="InterPro" id="IPR016696">
    <property type="entry name" value="TRAPP-I_su5"/>
</dbReference>
<dbReference type="EMBL" id="CAJOAX010001264">
    <property type="protein sequence ID" value="CAF3700636.1"/>
    <property type="molecule type" value="Genomic_DNA"/>
</dbReference>
<evidence type="ECO:0000256" key="2">
    <source>
        <dbReference type="ARBA" id="ARBA00004240"/>
    </source>
</evidence>
<dbReference type="GO" id="GO:1990071">
    <property type="term" value="C:TRAPPII protein complex"/>
    <property type="evidence" value="ECO:0007669"/>
    <property type="project" value="TreeGrafter"/>
</dbReference>
<proteinExistence type="inferred from homology"/>
<dbReference type="GO" id="GO:0005783">
    <property type="term" value="C:endoplasmic reticulum"/>
    <property type="evidence" value="ECO:0007669"/>
    <property type="project" value="UniProtKB-SubCell"/>
</dbReference>
<comment type="subcellular location">
    <subcellularLocation>
        <location evidence="2">Endoplasmic reticulum</location>
    </subcellularLocation>
    <subcellularLocation>
        <location evidence="1 8">Golgi apparatus</location>
        <location evidence="1 8">cis-Golgi network</location>
    </subcellularLocation>
</comment>
<sequence>MQSSTRLKSSTLDRSLQKTKGDANFSTFALLFSEMVQYSQNRVDNIHDLQNRLADFGKHVGIRVLDLFFLRVGKDKREVRLTPMLVFIQKVFWKFLFNREADNLEQHAQEANIESIIYLDYLIERECLVNKFISVPNDKGNLNCASFVAGIIEGVLCTSSFTCKVLAHQGPRGTTYVINFDKSVIERESRLDSK</sequence>
<dbReference type="CDD" id="cd14943">
    <property type="entry name" value="TRAPPC5_Trs31"/>
    <property type="match status" value="1"/>
</dbReference>
<comment type="caution">
    <text evidence="9">The sequence shown here is derived from an EMBL/GenBank/DDBJ whole genome shotgun (WGS) entry which is preliminary data.</text>
</comment>
<evidence type="ECO:0000313" key="11">
    <source>
        <dbReference type="EMBL" id="CAF4155045.1"/>
    </source>
</evidence>
<dbReference type="Proteomes" id="UP000663823">
    <property type="component" value="Unassembled WGS sequence"/>
</dbReference>
<evidence type="ECO:0000256" key="7">
    <source>
        <dbReference type="ARBA" id="ARBA00023034"/>
    </source>
</evidence>
<evidence type="ECO:0000313" key="12">
    <source>
        <dbReference type="Proteomes" id="UP000663823"/>
    </source>
</evidence>
<dbReference type="Proteomes" id="UP000663836">
    <property type="component" value="Unassembled WGS sequence"/>
</dbReference>
<reference evidence="9" key="1">
    <citation type="submission" date="2021-02" db="EMBL/GenBank/DDBJ databases">
        <authorList>
            <person name="Nowell W R."/>
        </authorList>
    </citation>
    <scope>NUCLEOTIDE SEQUENCE</scope>
</reference>
<dbReference type="EMBL" id="CAJOBD010010596">
    <property type="protein sequence ID" value="CAF4155045.1"/>
    <property type="molecule type" value="Genomic_DNA"/>
</dbReference>
<evidence type="ECO:0000256" key="5">
    <source>
        <dbReference type="ARBA" id="ARBA00022824"/>
    </source>
</evidence>
<dbReference type="PIRSF" id="PIRSF017479">
    <property type="entry name" value="TRAPP_I_complex_Trs31"/>
    <property type="match status" value="1"/>
</dbReference>
<dbReference type="Gene3D" id="3.30.1380.20">
    <property type="entry name" value="Trafficking protein particle complex subunit 3"/>
    <property type="match status" value="1"/>
</dbReference>
<dbReference type="Proteomes" id="UP000663874">
    <property type="component" value="Unassembled WGS sequence"/>
</dbReference>
<keyword evidence="4 8" id="KW-0813">Transport</keyword>
<dbReference type="GO" id="GO:1990070">
    <property type="term" value="C:TRAPPI protein complex"/>
    <property type="evidence" value="ECO:0007669"/>
    <property type="project" value="TreeGrafter"/>
</dbReference>
<dbReference type="InterPro" id="IPR024096">
    <property type="entry name" value="NO_sig/Golgi_transp_ligand-bd"/>
</dbReference>
<evidence type="ECO:0000256" key="8">
    <source>
        <dbReference type="PIRNR" id="PIRNR017479"/>
    </source>
</evidence>
<dbReference type="InterPro" id="IPR007194">
    <property type="entry name" value="TRAPP_component"/>
</dbReference>
<dbReference type="PANTHER" id="PTHR20902:SF0">
    <property type="entry name" value="TRAFFICKING PROTEIN PARTICLE COMPLEX SUBUNIT 5"/>
    <property type="match status" value="1"/>
</dbReference>